<gene>
    <name evidence="7" type="ORF">K2173_024739</name>
</gene>
<dbReference type="InterPro" id="IPR007650">
    <property type="entry name" value="Zf-FLZ_dom"/>
</dbReference>
<evidence type="ECO:0000256" key="3">
    <source>
        <dbReference type="ARBA" id="ARBA00022771"/>
    </source>
</evidence>
<dbReference type="PROSITE" id="PS51795">
    <property type="entry name" value="ZF_FLZ"/>
    <property type="match status" value="1"/>
</dbReference>
<dbReference type="InterPro" id="IPR044181">
    <property type="entry name" value="FLZ17/18"/>
</dbReference>
<feature type="compositionally biased region" description="Basic residues" evidence="5">
    <location>
        <begin position="161"/>
        <end position="172"/>
    </location>
</feature>
<dbReference type="GO" id="GO:0008270">
    <property type="term" value="F:zinc ion binding"/>
    <property type="evidence" value="ECO:0007669"/>
    <property type="project" value="UniProtKB-KW"/>
</dbReference>
<keyword evidence="3" id="KW-0863">Zinc-finger</keyword>
<proteinExistence type="inferred from homology"/>
<evidence type="ECO:0000256" key="5">
    <source>
        <dbReference type="SAM" id="MobiDB-lite"/>
    </source>
</evidence>
<evidence type="ECO:0000256" key="4">
    <source>
        <dbReference type="PROSITE-ProRule" id="PRU01131"/>
    </source>
</evidence>
<feature type="compositionally biased region" description="Basic and acidic residues" evidence="5">
    <location>
        <begin position="149"/>
        <end position="160"/>
    </location>
</feature>
<dbReference type="Pfam" id="PF04570">
    <property type="entry name" value="zf-FLZ"/>
    <property type="match status" value="1"/>
</dbReference>
<keyword evidence="3" id="KW-0862">Zinc</keyword>
<name>A0AAV8SV62_9ROSI</name>
<sequence>MEVLSYFNYGRSKSTRATTAQASSKNSSVAVGLQSLIQLCSSSASSSSSTEKYKRNVVLKSALRAPKTTNLLPQATKFESCYLKTCSLCHKKLSLHKDVYMYRGDQGFCSIECRDRQIFLDETKEAESKTKHMLKYSYKHCSNSSADESEIRLLREELSRRRQKPRQPHHQGQRPSLVT</sequence>
<dbReference type="PANTHER" id="PTHR47847">
    <property type="entry name" value="FCS-LIKE ZINC FINGER 17"/>
    <property type="match status" value="1"/>
</dbReference>
<evidence type="ECO:0000256" key="1">
    <source>
        <dbReference type="ARBA" id="ARBA00009374"/>
    </source>
</evidence>
<feature type="domain" description="FLZ-type" evidence="6">
    <location>
        <begin position="81"/>
        <end position="125"/>
    </location>
</feature>
<evidence type="ECO:0000313" key="8">
    <source>
        <dbReference type="Proteomes" id="UP001159364"/>
    </source>
</evidence>
<evidence type="ECO:0000259" key="6">
    <source>
        <dbReference type="PROSITE" id="PS51795"/>
    </source>
</evidence>
<keyword evidence="8" id="KW-1185">Reference proteome</keyword>
<feature type="region of interest" description="Disordered" evidence="5">
    <location>
        <begin position="141"/>
        <end position="179"/>
    </location>
</feature>
<evidence type="ECO:0000313" key="7">
    <source>
        <dbReference type="EMBL" id="KAJ8756192.1"/>
    </source>
</evidence>
<protein>
    <recommendedName>
        <fullName evidence="6">FLZ-type domain-containing protein</fullName>
    </recommendedName>
</protein>
<dbReference type="EMBL" id="JAIWQS010000009">
    <property type="protein sequence ID" value="KAJ8756192.1"/>
    <property type="molecule type" value="Genomic_DNA"/>
</dbReference>
<dbReference type="AlphaFoldDB" id="A0AAV8SV62"/>
<accession>A0AAV8SV62</accession>
<dbReference type="Proteomes" id="UP001159364">
    <property type="component" value="Linkage Group LG09"/>
</dbReference>
<evidence type="ECO:0000256" key="2">
    <source>
        <dbReference type="ARBA" id="ARBA00022723"/>
    </source>
</evidence>
<comment type="caution">
    <text evidence="7">The sequence shown here is derived from an EMBL/GenBank/DDBJ whole genome shotgun (WGS) entry which is preliminary data.</text>
</comment>
<organism evidence="7 8">
    <name type="scientific">Erythroxylum novogranatense</name>
    <dbReference type="NCBI Taxonomy" id="1862640"/>
    <lineage>
        <taxon>Eukaryota</taxon>
        <taxon>Viridiplantae</taxon>
        <taxon>Streptophyta</taxon>
        <taxon>Embryophyta</taxon>
        <taxon>Tracheophyta</taxon>
        <taxon>Spermatophyta</taxon>
        <taxon>Magnoliopsida</taxon>
        <taxon>eudicotyledons</taxon>
        <taxon>Gunneridae</taxon>
        <taxon>Pentapetalae</taxon>
        <taxon>rosids</taxon>
        <taxon>fabids</taxon>
        <taxon>Malpighiales</taxon>
        <taxon>Erythroxylaceae</taxon>
        <taxon>Erythroxylum</taxon>
    </lineage>
</organism>
<feature type="zinc finger region" description="FLZ-type" evidence="4">
    <location>
        <begin position="81"/>
        <end position="125"/>
    </location>
</feature>
<reference evidence="7 8" key="1">
    <citation type="submission" date="2021-09" db="EMBL/GenBank/DDBJ databases">
        <title>Genomic insights and catalytic innovation underlie evolution of tropane alkaloids biosynthesis.</title>
        <authorList>
            <person name="Wang Y.-J."/>
            <person name="Tian T."/>
            <person name="Huang J.-P."/>
            <person name="Huang S.-X."/>
        </authorList>
    </citation>
    <scope>NUCLEOTIDE SEQUENCE [LARGE SCALE GENOMIC DNA]</scope>
    <source>
        <strain evidence="7">KIB-2018</strain>
        <tissue evidence="7">Leaf</tissue>
    </source>
</reference>
<dbReference type="PANTHER" id="PTHR47847:SF2">
    <property type="entry name" value="FCS-LIKE ZINC FINGER 17-RELATED"/>
    <property type="match status" value="1"/>
</dbReference>
<keyword evidence="2" id="KW-0479">Metal-binding</keyword>
<comment type="similarity">
    <text evidence="1">Belongs to the FLZ family.</text>
</comment>